<evidence type="ECO:0000256" key="4">
    <source>
        <dbReference type="ARBA" id="ARBA00023163"/>
    </source>
</evidence>
<evidence type="ECO:0000256" key="3">
    <source>
        <dbReference type="ARBA" id="ARBA00023125"/>
    </source>
</evidence>
<comment type="similarity">
    <text evidence="1">Belongs to the LysR transcriptional regulatory family.</text>
</comment>
<keyword evidence="7" id="KW-1185">Reference proteome</keyword>
<dbReference type="PANTHER" id="PTHR30419">
    <property type="entry name" value="HTH-TYPE TRANSCRIPTIONAL REGULATOR YBHD"/>
    <property type="match status" value="1"/>
</dbReference>
<reference evidence="7" key="1">
    <citation type="submission" date="2016-10" db="EMBL/GenBank/DDBJ databases">
        <authorList>
            <person name="Varghese N."/>
            <person name="Submissions S."/>
        </authorList>
    </citation>
    <scope>NUCLEOTIDE SEQUENCE [LARGE SCALE GENOMIC DNA]</scope>
    <source>
        <strain evidence="7">DSM 44771</strain>
    </source>
</reference>
<evidence type="ECO:0000256" key="2">
    <source>
        <dbReference type="ARBA" id="ARBA00023015"/>
    </source>
</evidence>
<dbReference type="SUPFAM" id="SSF46785">
    <property type="entry name" value="Winged helix' DNA-binding domain"/>
    <property type="match status" value="1"/>
</dbReference>
<dbReference type="InterPro" id="IPR000847">
    <property type="entry name" value="LysR_HTH_N"/>
</dbReference>
<dbReference type="InterPro" id="IPR005119">
    <property type="entry name" value="LysR_subst-bd"/>
</dbReference>
<dbReference type="Proteomes" id="UP000198852">
    <property type="component" value="Unassembled WGS sequence"/>
</dbReference>
<dbReference type="Gene3D" id="1.10.10.10">
    <property type="entry name" value="Winged helix-like DNA-binding domain superfamily/Winged helix DNA-binding domain"/>
    <property type="match status" value="1"/>
</dbReference>
<organism evidence="6 7">
    <name type="scientific">Saccharopolyspora flava</name>
    <dbReference type="NCBI Taxonomy" id="95161"/>
    <lineage>
        <taxon>Bacteria</taxon>
        <taxon>Bacillati</taxon>
        <taxon>Actinomycetota</taxon>
        <taxon>Actinomycetes</taxon>
        <taxon>Pseudonocardiales</taxon>
        <taxon>Pseudonocardiaceae</taxon>
        <taxon>Saccharopolyspora</taxon>
    </lineage>
</organism>
<dbReference type="PRINTS" id="PR00039">
    <property type="entry name" value="HTHLYSR"/>
</dbReference>
<dbReference type="FunFam" id="1.10.10.10:FF:000001">
    <property type="entry name" value="LysR family transcriptional regulator"/>
    <property type="match status" value="1"/>
</dbReference>
<evidence type="ECO:0000313" key="6">
    <source>
        <dbReference type="EMBL" id="SFS71576.1"/>
    </source>
</evidence>
<dbReference type="Pfam" id="PF03466">
    <property type="entry name" value="LysR_substrate"/>
    <property type="match status" value="1"/>
</dbReference>
<dbReference type="RefSeq" id="WP_093417490.1">
    <property type="nucleotide sequence ID" value="NZ_FOZX01000004.1"/>
</dbReference>
<proteinExistence type="inferred from homology"/>
<dbReference type="STRING" id="95161.SAMN05660874_02861"/>
<dbReference type="GO" id="GO:0003700">
    <property type="term" value="F:DNA-binding transcription factor activity"/>
    <property type="evidence" value="ECO:0007669"/>
    <property type="project" value="InterPro"/>
</dbReference>
<accession>A0A1I6S3R8</accession>
<dbReference type="GO" id="GO:0005829">
    <property type="term" value="C:cytosol"/>
    <property type="evidence" value="ECO:0007669"/>
    <property type="project" value="TreeGrafter"/>
</dbReference>
<dbReference type="OrthoDB" id="3181812at2"/>
<keyword evidence="3 6" id="KW-0238">DNA-binding</keyword>
<dbReference type="GO" id="GO:0003677">
    <property type="term" value="F:DNA binding"/>
    <property type="evidence" value="ECO:0007669"/>
    <property type="project" value="UniProtKB-KW"/>
</dbReference>
<dbReference type="PROSITE" id="PS50931">
    <property type="entry name" value="HTH_LYSR"/>
    <property type="match status" value="1"/>
</dbReference>
<dbReference type="Gene3D" id="3.40.190.290">
    <property type="match status" value="1"/>
</dbReference>
<dbReference type="SUPFAM" id="SSF53850">
    <property type="entry name" value="Periplasmic binding protein-like II"/>
    <property type="match status" value="1"/>
</dbReference>
<dbReference type="EMBL" id="FOZX01000004">
    <property type="protein sequence ID" value="SFS71576.1"/>
    <property type="molecule type" value="Genomic_DNA"/>
</dbReference>
<keyword evidence="2" id="KW-0805">Transcription regulation</keyword>
<dbReference type="Pfam" id="PF00126">
    <property type="entry name" value="HTH_1"/>
    <property type="match status" value="1"/>
</dbReference>
<protein>
    <submittedName>
        <fullName evidence="6">DNA-binding transcriptional regulator, LysR family</fullName>
    </submittedName>
</protein>
<dbReference type="AlphaFoldDB" id="A0A1I6S3R8"/>
<dbReference type="InterPro" id="IPR050950">
    <property type="entry name" value="HTH-type_LysR_regulators"/>
</dbReference>
<dbReference type="CDD" id="cd05466">
    <property type="entry name" value="PBP2_LTTR_substrate"/>
    <property type="match status" value="1"/>
</dbReference>
<dbReference type="InterPro" id="IPR036388">
    <property type="entry name" value="WH-like_DNA-bd_sf"/>
</dbReference>
<evidence type="ECO:0000313" key="7">
    <source>
        <dbReference type="Proteomes" id="UP000198852"/>
    </source>
</evidence>
<gene>
    <name evidence="6" type="ORF">SAMN05660874_02861</name>
</gene>
<dbReference type="PANTHER" id="PTHR30419:SF31">
    <property type="entry name" value="BLR3139 PROTEIN"/>
    <property type="match status" value="1"/>
</dbReference>
<name>A0A1I6S3R8_9PSEU</name>
<keyword evidence="4" id="KW-0804">Transcription</keyword>
<dbReference type="InterPro" id="IPR036390">
    <property type="entry name" value="WH_DNA-bd_sf"/>
</dbReference>
<feature type="domain" description="HTH lysR-type" evidence="5">
    <location>
        <begin position="1"/>
        <end position="58"/>
    </location>
</feature>
<sequence length="303" mass="33923">MLLRQLEYLTTLAREKHFARAAKACYISQPAMSAAIRKLEAELHVQIIQRGNRFIGFTPEGERILKWAYRILAERDALVEDVGAMREGLSGRLRMGCIPTALCVVPILTSLLCQDQPRVRVQVSSMTSIEIQRGLSQYGLDVGVTYIDNEPLTGVRTVPLYHERYLLLAAEDDLEERDSATWAEAAELPLCLLSEDMQNRRILNSVFEQAQARPQPAVETNSISALYAHVREGPWATVLPHSWLLRFGVPEGMRAVPLKDPEISKTIGLVLHDRDPEPILAKAFVDTARTVDLDELLTATTPT</sequence>
<evidence type="ECO:0000256" key="1">
    <source>
        <dbReference type="ARBA" id="ARBA00009437"/>
    </source>
</evidence>
<evidence type="ECO:0000259" key="5">
    <source>
        <dbReference type="PROSITE" id="PS50931"/>
    </source>
</evidence>